<evidence type="ECO:0000259" key="1">
    <source>
        <dbReference type="Pfam" id="PF13840"/>
    </source>
</evidence>
<dbReference type="InterPro" id="IPR045865">
    <property type="entry name" value="ACT-like_dom_sf"/>
</dbReference>
<dbReference type="InterPro" id="IPR027795">
    <property type="entry name" value="CASTOR_ACT_dom"/>
</dbReference>
<dbReference type="Gene3D" id="3.30.2130.10">
    <property type="entry name" value="VC0802-like"/>
    <property type="match status" value="1"/>
</dbReference>
<gene>
    <name evidence="2" type="ORF">K9B37_04000</name>
</gene>
<dbReference type="InterPro" id="IPR016540">
    <property type="entry name" value="UCP008459"/>
</dbReference>
<evidence type="ECO:0000313" key="3">
    <source>
        <dbReference type="Proteomes" id="UP000704176"/>
    </source>
</evidence>
<dbReference type="InterPro" id="IPR051719">
    <property type="entry name" value="CASTOR_mTORC1"/>
</dbReference>
<feature type="domain" description="CASTOR ACT" evidence="1">
    <location>
        <begin position="56"/>
        <end position="118"/>
    </location>
</feature>
<comment type="caution">
    <text evidence="2">The sequence shown here is derived from an EMBL/GenBank/DDBJ whole genome shotgun (WGS) entry which is preliminary data.</text>
</comment>
<name>A0ABS7VJR3_9HYPH</name>
<dbReference type="PANTHER" id="PTHR31131">
    <property type="entry name" value="CHROMOSOME 1, WHOLE GENOME SHOTGUN SEQUENCE"/>
    <property type="match status" value="1"/>
</dbReference>
<dbReference type="Proteomes" id="UP000704176">
    <property type="component" value="Unassembled WGS sequence"/>
</dbReference>
<accession>A0ABS7VJR3</accession>
<keyword evidence="3" id="KW-1185">Reference proteome</keyword>
<proteinExistence type="predicted"/>
<dbReference type="Pfam" id="PF13840">
    <property type="entry name" value="ACT_7"/>
    <property type="match status" value="1"/>
</dbReference>
<sequence>MPNLTLSLLEDDYAVCRLPPGAVAKVDTSPAFALVVRAPEETTVVCRPHDAPEGAEIDPGWRCLRIEQTFDFSVPGILASVLSPLAAAGIGIFATSTFSTDYVLVKANNLAPAIAALAKAGHHVIGQSKARLEPRDG</sequence>
<organism evidence="2 3">
    <name type="scientific">Microvirga puerhi</name>
    <dbReference type="NCBI Taxonomy" id="2876078"/>
    <lineage>
        <taxon>Bacteria</taxon>
        <taxon>Pseudomonadati</taxon>
        <taxon>Pseudomonadota</taxon>
        <taxon>Alphaproteobacteria</taxon>
        <taxon>Hyphomicrobiales</taxon>
        <taxon>Methylobacteriaceae</taxon>
        <taxon>Microvirga</taxon>
    </lineage>
</organism>
<evidence type="ECO:0000313" key="2">
    <source>
        <dbReference type="EMBL" id="MBZ6075459.1"/>
    </source>
</evidence>
<dbReference type="PANTHER" id="PTHR31131:SF6">
    <property type="entry name" value="CASTOR ACT DOMAIN-CONTAINING PROTEIN"/>
    <property type="match status" value="1"/>
</dbReference>
<protein>
    <submittedName>
        <fullName evidence="2">ACT domain-containing protein</fullName>
    </submittedName>
</protein>
<dbReference type="SUPFAM" id="SSF55021">
    <property type="entry name" value="ACT-like"/>
    <property type="match status" value="2"/>
</dbReference>
<dbReference type="RefSeq" id="WP_224311496.1">
    <property type="nucleotide sequence ID" value="NZ_JAIRBM010000002.1"/>
</dbReference>
<dbReference type="PIRSF" id="PIRSF008459">
    <property type="entry name" value="UCP008459"/>
    <property type="match status" value="1"/>
</dbReference>
<reference evidence="2 3" key="1">
    <citation type="submission" date="2021-09" db="EMBL/GenBank/DDBJ databases">
        <title>The complete genome sequence of a new microorganism.</title>
        <authorList>
            <person name="Zi Z."/>
        </authorList>
    </citation>
    <scope>NUCLEOTIDE SEQUENCE [LARGE SCALE GENOMIC DNA]</scope>
    <source>
        <strain evidence="2 3">WGZ8</strain>
    </source>
</reference>
<dbReference type="EMBL" id="JAIRBM010000002">
    <property type="protein sequence ID" value="MBZ6075459.1"/>
    <property type="molecule type" value="Genomic_DNA"/>
</dbReference>